<evidence type="ECO:0000313" key="18">
    <source>
        <dbReference type="Proteomes" id="UP000177905"/>
    </source>
</evidence>
<comment type="function">
    <text evidence="16">Catalyzes the phosphorylation of pantothenate (Pan), the first step in CoA biosynthesis.</text>
</comment>
<evidence type="ECO:0000256" key="3">
    <source>
        <dbReference type="ARBA" id="ARBA00004496"/>
    </source>
</evidence>
<dbReference type="GO" id="GO:0046872">
    <property type="term" value="F:metal ion binding"/>
    <property type="evidence" value="ECO:0007669"/>
    <property type="project" value="UniProtKB-KW"/>
</dbReference>
<feature type="binding site" evidence="16">
    <location>
        <position position="175"/>
    </location>
    <ligand>
        <name>substrate</name>
    </ligand>
</feature>
<feature type="binding site" evidence="16">
    <location>
        <position position="123"/>
    </location>
    <ligand>
        <name>ATP</name>
        <dbReference type="ChEBI" id="CHEBI:30616"/>
    </ligand>
</feature>
<accession>A0A1F4S2H5</accession>
<name>A0A1F4S2H5_UNCSA</name>
<feature type="active site" description="Proton acceptor" evidence="16">
    <location>
        <position position="100"/>
    </location>
</feature>
<evidence type="ECO:0000256" key="15">
    <source>
        <dbReference type="ARBA" id="ARBA00040883"/>
    </source>
</evidence>
<dbReference type="Proteomes" id="UP000177905">
    <property type="component" value="Unassembled WGS sequence"/>
</dbReference>
<keyword evidence="9 16" id="KW-0547">Nucleotide-binding</keyword>
<organism evidence="17 18">
    <name type="scientific">candidate division WOR-1 bacterium RIFOXYB2_FULL_36_35</name>
    <dbReference type="NCBI Taxonomy" id="1802578"/>
    <lineage>
        <taxon>Bacteria</taxon>
        <taxon>Bacillati</taxon>
        <taxon>Saganbacteria</taxon>
    </lineage>
</organism>
<comment type="subcellular location">
    <subcellularLocation>
        <location evidence="3 16">Cytoplasm</location>
    </subcellularLocation>
</comment>
<evidence type="ECO:0000256" key="5">
    <source>
        <dbReference type="ARBA" id="ARBA00011738"/>
    </source>
</evidence>
<dbReference type="GO" id="GO:0005524">
    <property type="term" value="F:ATP binding"/>
    <property type="evidence" value="ECO:0007669"/>
    <property type="project" value="UniProtKB-UniRule"/>
</dbReference>
<keyword evidence="16" id="KW-0479">Metal-binding</keyword>
<keyword evidence="13 16" id="KW-0173">Coenzyme A biosynthesis</keyword>
<dbReference type="EMBL" id="MEUA01000034">
    <property type="protein sequence ID" value="OGC14577.1"/>
    <property type="molecule type" value="Genomic_DNA"/>
</dbReference>
<comment type="caution">
    <text evidence="16">Lacks conserved residue(s) required for the propagation of feature annotation.</text>
</comment>
<reference evidence="17 18" key="1">
    <citation type="journal article" date="2016" name="Nat. Commun.">
        <title>Thousands of microbial genomes shed light on interconnected biogeochemical processes in an aquifer system.</title>
        <authorList>
            <person name="Anantharaman K."/>
            <person name="Brown C.T."/>
            <person name="Hug L.A."/>
            <person name="Sharon I."/>
            <person name="Castelle C.J."/>
            <person name="Probst A.J."/>
            <person name="Thomas B.C."/>
            <person name="Singh A."/>
            <person name="Wilkins M.J."/>
            <person name="Karaoz U."/>
            <person name="Brodie E.L."/>
            <person name="Williams K.H."/>
            <person name="Hubbard S.S."/>
            <person name="Banfield J.F."/>
        </authorList>
    </citation>
    <scope>NUCLEOTIDE SEQUENCE [LARGE SCALE GENOMIC DNA]</scope>
</reference>
<comment type="catalytic activity">
    <reaction evidence="1 16">
        <text>(R)-pantothenate + ATP = (R)-4'-phosphopantothenate + ADP + H(+)</text>
        <dbReference type="Rhea" id="RHEA:16373"/>
        <dbReference type="ChEBI" id="CHEBI:10986"/>
        <dbReference type="ChEBI" id="CHEBI:15378"/>
        <dbReference type="ChEBI" id="CHEBI:29032"/>
        <dbReference type="ChEBI" id="CHEBI:30616"/>
        <dbReference type="ChEBI" id="CHEBI:456216"/>
        <dbReference type="EC" id="2.7.1.33"/>
    </reaction>
</comment>
<feature type="binding site" evidence="16">
    <location>
        <position position="120"/>
    </location>
    <ligand>
        <name>K(+)</name>
        <dbReference type="ChEBI" id="CHEBI:29103"/>
    </ligand>
</feature>
<dbReference type="CDD" id="cd24015">
    <property type="entry name" value="ASKHA_NBD_PanK-III"/>
    <property type="match status" value="1"/>
</dbReference>
<evidence type="ECO:0000256" key="6">
    <source>
        <dbReference type="ARBA" id="ARBA00012102"/>
    </source>
</evidence>
<evidence type="ECO:0000256" key="4">
    <source>
        <dbReference type="ARBA" id="ARBA00005225"/>
    </source>
</evidence>
<evidence type="ECO:0000256" key="16">
    <source>
        <dbReference type="HAMAP-Rule" id="MF_01274"/>
    </source>
</evidence>
<evidence type="ECO:0000256" key="1">
    <source>
        <dbReference type="ARBA" id="ARBA00001206"/>
    </source>
</evidence>
<feature type="binding site" evidence="16">
    <location>
        <begin position="98"/>
        <end position="101"/>
    </location>
    <ligand>
        <name>substrate</name>
    </ligand>
</feature>
<evidence type="ECO:0000256" key="11">
    <source>
        <dbReference type="ARBA" id="ARBA00022840"/>
    </source>
</evidence>
<evidence type="ECO:0000256" key="12">
    <source>
        <dbReference type="ARBA" id="ARBA00022958"/>
    </source>
</evidence>
<comment type="caution">
    <text evidence="17">The sequence shown here is derived from an EMBL/GenBank/DDBJ whole genome shotgun (WGS) entry which is preliminary data.</text>
</comment>
<keyword evidence="8 16" id="KW-0808">Transferase</keyword>
<sequence>MISREKAIKIKALAIDIGNSSTAFGLFEGERLKKRWICDTKKLKKADLKIFKDCKVVVSSVVPSVDKLIKKILSGARFIDPSKFDLLKIKIRNKKEIGADRVVNAYAAKKLYGYPVIVVDFGTATTFDVVSSKGEYIGGSIVSGIRMTCDALSEKTAKLPNITIKPPKKIIGGSTVEAMRSGILYGYVSLVEGMIARLQKEMGVKVKVVATGGYAKLIAQYAKGIDVVDMNLTLKGLSLV</sequence>
<dbReference type="InterPro" id="IPR043129">
    <property type="entry name" value="ATPase_NBD"/>
</dbReference>
<evidence type="ECO:0000256" key="2">
    <source>
        <dbReference type="ARBA" id="ARBA00001958"/>
    </source>
</evidence>
<gene>
    <name evidence="16" type="primary">coaX</name>
    <name evidence="17" type="ORF">A2290_01865</name>
</gene>
<proteinExistence type="inferred from homology"/>
<keyword evidence="10 16" id="KW-0418">Kinase</keyword>
<evidence type="ECO:0000256" key="13">
    <source>
        <dbReference type="ARBA" id="ARBA00022993"/>
    </source>
</evidence>
<dbReference type="InterPro" id="IPR004619">
    <property type="entry name" value="Type_III_PanK"/>
</dbReference>
<evidence type="ECO:0000256" key="9">
    <source>
        <dbReference type="ARBA" id="ARBA00022741"/>
    </source>
</evidence>
<evidence type="ECO:0000256" key="10">
    <source>
        <dbReference type="ARBA" id="ARBA00022777"/>
    </source>
</evidence>
<feature type="binding site" evidence="16">
    <location>
        <begin position="16"/>
        <end position="23"/>
    </location>
    <ligand>
        <name>ATP</name>
        <dbReference type="ChEBI" id="CHEBI:30616"/>
    </ligand>
</feature>
<dbReference type="Pfam" id="PF03309">
    <property type="entry name" value="Pan_kinase"/>
    <property type="match status" value="1"/>
</dbReference>
<dbReference type="NCBIfam" id="NF009855">
    <property type="entry name" value="PRK13321.1"/>
    <property type="match status" value="1"/>
</dbReference>
<dbReference type="GO" id="GO:0004594">
    <property type="term" value="F:pantothenate kinase activity"/>
    <property type="evidence" value="ECO:0007669"/>
    <property type="project" value="UniProtKB-UniRule"/>
</dbReference>
<evidence type="ECO:0000256" key="8">
    <source>
        <dbReference type="ARBA" id="ARBA00022679"/>
    </source>
</evidence>
<dbReference type="GO" id="GO:0015937">
    <property type="term" value="P:coenzyme A biosynthetic process"/>
    <property type="evidence" value="ECO:0007669"/>
    <property type="project" value="UniProtKB-UniRule"/>
</dbReference>
<dbReference type="PANTHER" id="PTHR34265:SF1">
    <property type="entry name" value="TYPE III PANTOTHENATE KINASE"/>
    <property type="match status" value="1"/>
</dbReference>
<dbReference type="HAMAP" id="MF_01274">
    <property type="entry name" value="Pantothen_kinase_3"/>
    <property type="match status" value="1"/>
</dbReference>
<dbReference type="SUPFAM" id="SSF53067">
    <property type="entry name" value="Actin-like ATPase domain"/>
    <property type="match status" value="2"/>
</dbReference>
<evidence type="ECO:0000256" key="7">
    <source>
        <dbReference type="ARBA" id="ARBA00022490"/>
    </source>
</evidence>
<keyword evidence="11 16" id="KW-0067">ATP-binding</keyword>
<dbReference type="Gene3D" id="3.30.420.40">
    <property type="match status" value="2"/>
</dbReference>
<dbReference type="UniPathway" id="UPA00241">
    <property type="reaction ID" value="UER00352"/>
</dbReference>
<protein>
    <recommendedName>
        <fullName evidence="15 16">Type III pantothenate kinase</fullName>
        <ecNumber evidence="6 16">2.7.1.33</ecNumber>
    </recommendedName>
    <alternativeName>
        <fullName evidence="16">PanK-III</fullName>
    </alternativeName>
    <alternativeName>
        <fullName evidence="16">Pantothenic acid kinase</fullName>
    </alternativeName>
</protein>
<dbReference type="PANTHER" id="PTHR34265">
    <property type="entry name" value="TYPE III PANTOTHENATE KINASE"/>
    <property type="match status" value="1"/>
</dbReference>
<comment type="cofactor">
    <cofactor evidence="16">
        <name>NH4(+)</name>
        <dbReference type="ChEBI" id="CHEBI:28938"/>
    </cofactor>
    <cofactor evidence="16">
        <name>K(+)</name>
        <dbReference type="ChEBI" id="CHEBI:29103"/>
    </cofactor>
    <text evidence="16">A monovalent cation. Ammonium or potassium.</text>
</comment>
<keyword evidence="12 16" id="KW-0630">Potassium</keyword>
<comment type="similarity">
    <text evidence="14 16">Belongs to the type III pantothenate kinase family.</text>
</comment>
<dbReference type="GO" id="GO:0005737">
    <property type="term" value="C:cytoplasm"/>
    <property type="evidence" value="ECO:0007669"/>
    <property type="project" value="UniProtKB-SubCell"/>
</dbReference>
<evidence type="ECO:0000256" key="14">
    <source>
        <dbReference type="ARBA" id="ARBA00038036"/>
    </source>
</evidence>
<comment type="subunit">
    <text evidence="5 16">Homodimer.</text>
</comment>
<dbReference type="AlphaFoldDB" id="A0A1F4S2H5"/>
<dbReference type="NCBIfam" id="TIGR00671">
    <property type="entry name" value="baf"/>
    <property type="match status" value="1"/>
</dbReference>
<comment type="cofactor">
    <cofactor evidence="2">
        <name>K(+)</name>
        <dbReference type="ChEBI" id="CHEBI:29103"/>
    </cofactor>
</comment>
<comment type="pathway">
    <text evidence="4 16">Cofactor biosynthesis; coenzyme A biosynthesis; CoA from (R)-pantothenate: step 1/5.</text>
</comment>
<keyword evidence="7 16" id="KW-0963">Cytoplasm</keyword>
<evidence type="ECO:0000313" key="17">
    <source>
        <dbReference type="EMBL" id="OGC14577.1"/>
    </source>
</evidence>
<dbReference type="EC" id="2.7.1.33" evidence="6 16"/>